<dbReference type="HOGENOM" id="CLU_144993_1_0_1"/>
<dbReference type="InterPro" id="IPR036728">
    <property type="entry name" value="PBP_GOBP_sf"/>
</dbReference>
<keyword evidence="4 5" id="KW-0732">Signal</keyword>
<evidence type="ECO:0000256" key="5">
    <source>
        <dbReference type="SAM" id="SignalP"/>
    </source>
</evidence>
<dbReference type="eggNOG" id="ENOG502T6R0">
    <property type="taxonomic scope" value="Eukaryota"/>
</dbReference>
<dbReference type="SMR" id="B4MBR8"/>
<dbReference type="Proteomes" id="UP000008792">
    <property type="component" value="Unassembled WGS sequence"/>
</dbReference>
<sequence length="366" mass="42288">MKLNALLLSLAVMATATVGQVSAKFQIRTHDDAVQAHEECLEQYHVPDDIYEKFLNYEFPEHRRTPCYVKCFVEKMGLFTERKGFNEKAIIAQFTSNNFKDLEPVRHGLEKCIDHNEAESDVCTWANRVFSCWLPINRHVVRKTVADLTGDAQILEKCLSEISSPERIDSDLRKLARYANWTSEELPCLMRCLASEKGWFDIQANRWHKQRLAEELGADIYNYCRYELRRKTRDGCSYAHRGLRCLKQAELHAGNSLTILLLCSSQLNATNVQLLQYSQLKPNESIPCLFQCFADALSLYDEAGSWRLLNWQQAFGPTRQEPQPDYSACRTSDEQRRLAASKCAWMYDEYLCWERVNGNLNGTNVV</sequence>
<evidence type="ECO:0000256" key="2">
    <source>
        <dbReference type="ARBA" id="ARBA00008098"/>
    </source>
</evidence>
<proteinExistence type="inferred from homology"/>
<dbReference type="Gene3D" id="1.10.238.20">
    <property type="entry name" value="Pheromone/general odorant binding protein domain"/>
    <property type="match status" value="3"/>
</dbReference>
<feature type="signal peptide" evidence="5">
    <location>
        <begin position="1"/>
        <end position="23"/>
    </location>
</feature>
<comment type="subcellular location">
    <subcellularLocation>
        <location evidence="1">Secreted</location>
    </subcellularLocation>
</comment>
<evidence type="ECO:0000256" key="3">
    <source>
        <dbReference type="ARBA" id="ARBA00022525"/>
    </source>
</evidence>
<dbReference type="SMART" id="SM00708">
    <property type="entry name" value="PhBP"/>
    <property type="match status" value="3"/>
</dbReference>
<name>B4MBR8_DROVI</name>
<reference evidence="6 7" key="1">
    <citation type="journal article" date="2007" name="Nature">
        <title>Evolution of genes and genomes on the Drosophila phylogeny.</title>
        <authorList>
            <consortium name="Drosophila 12 Genomes Consortium"/>
            <person name="Clark A.G."/>
            <person name="Eisen M.B."/>
            <person name="Smith D.R."/>
            <person name="Bergman C.M."/>
            <person name="Oliver B."/>
            <person name="Markow T.A."/>
            <person name="Kaufman T.C."/>
            <person name="Kellis M."/>
            <person name="Gelbart W."/>
            <person name="Iyer V.N."/>
            <person name="Pollard D.A."/>
            <person name="Sackton T.B."/>
            <person name="Larracuente A.M."/>
            <person name="Singh N.D."/>
            <person name="Abad J.P."/>
            <person name="Abt D.N."/>
            <person name="Adryan B."/>
            <person name="Aguade M."/>
            <person name="Akashi H."/>
            <person name="Anderson W.W."/>
            <person name="Aquadro C.F."/>
            <person name="Ardell D.H."/>
            <person name="Arguello R."/>
            <person name="Artieri C.G."/>
            <person name="Barbash D.A."/>
            <person name="Barker D."/>
            <person name="Barsanti P."/>
            <person name="Batterham P."/>
            <person name="Batzoglou S."/>
            <person name="Begun D."/>
            <person name="Bhutkar A."/>
            <person name="Blanco E."/>
            <person name="Bosak S.A."/>
            <person name="Bradley R.K."/>
            <person name="Brand A.D."/>
            <person name="Brent M.R."/>
            <person name="Brooks A.N."/>
            <person name="Brown R.H."/>
            <person name="Butlin R.K."/>
            <person name="Caggese C."/>
            <person name="Calvi B.R."/>
            <person name="Bernardo de Carvalho A."/>
            <person name="Caspi A."/>
            <person name="Castrezana S."/>
            <person name="Celniker S.E."/>
            <person name="Chang J.L."/>
            <person name="Chapple C."/>
            <person name="Chatterji S."/>
            <person name="Chinwalla A."/>
            <person name="Civetta A."/>
            <person name="Clifton S.W."/>
            <person name="Comeron J.M."/>
            <person name="Costello J.C."/>
            <person name="Coyne J.A."/>
            <person name="Daub J."/>
            <person name="David R.G."/>
            <person name="Delcher A.L."/>
            <person name="Delehaunty K."/>
            <person name="Do C.B."/>
            <person name="Ebling H."/>
            <person name="Edwards K."/>
            <person name="Eickbush T."/>
            <person name="Evans J.D."/>
            <person name="Filipski A."/>
            <person name="Findeiss S."/>
            <person name="Freyhult E."/>
            <person name="Fulton L."/>
            <person name="Fulton R."/>
            <person name="Garcia A.C."/>
            <person name="Gardiner A."/>
            <person name="Garfield D.A."/>
            <person name="Garvin B.E."/>
            <person name="Gibson G."/>
            <person name="Gilbert D."/>
            <person name="Gnerre S."/>
            <person name="Godfrey J."/>
            <person name="Good R."/>
            <person name="Gotea V."/>
            <person name="Gravely B."/>
            <person name="Greenberg A.J."/>
            <person name="Griffiths-Jones S."/>
            <person name="Gross S."/>
            <person name="Guigo R."/>
            <person name="Gustafson E.A."/>
            <person name="Haerty W."/>
            <person name="Hahn M.W."/>
            <person name="Halligan D.L."/>
            <person name="Halpern A.L."/>
            <person name="Halter G.M."/>
            <person name="Han M.V."/>
            <person name="Heger A."/>
            <person name="Hillier L."/>
            <person name="Hinrichs A.S."/>
            <person name="Holmes I."/>
            <person name="Hoskins R.A."/>
            <person name="Hubisz M.J."/>
            <person name="Hultmark D."/>
            <person name="Huntley M.A."/>
            <person name="Jaffe D.B."/>
            <person name="Jagadeeshan S."/>
            <person name="Jeck W.R."/>
            <person name="Johnson J."/>
            <person name="Jones C.D."/>
            <person name="Jordan W.C."/>
            <person name="Karpen G.H."/>
            <person name="Kataoka E."/>
            <person name="Keightley P.D."/>
            <person name="Kheradpour P."/>
            <person name="Kirkness E.F."/>
            <person name="Koerich L.B."/>
            <person name="Kristiansen K."/>
            <person name="Kudrna D."/>
            <person name="Kulathinal R.J."/>
            <person name="Kumar S."/>
            <person name="Kwok R."/>
            <person name="Lander E."/>
            <person name="Langley C.H."/>
            <person name="Lapoint R."/>
            <person name="Lazzaro B.P."/>
            <person name="Lee S.J."/>
            <person name="Levesque L."/>
            <person name="Li R."/>
            <person name="Lin C.F."/>
            <person name="Lin M.F."/>
            <person name="Lindblad-Toh K."/>
            <person name="Llopart A."/>
            <person name="Long M."/>
            <person name="Low L."/>
            <person name="Lozovsky E."/>
            <person name="Lu J."/>
            <person name="Luo M."/>
            <person name="Machado C.A."/>
            <person name="Makalowski W."/>
            <person name="Marzo M."/>
            <person name="Matsuda M."/>
            <person name="Matzkin L."/>
            <person name="McAllister B."/>
            <person name="McBride C.S."/>
            <person name="McKernan B."/>
            <person name="McKernan K."/>
            <person name="Mendez-Lago M."/>
            <person name="Minx P."/>
            <person name="Mollenhauer M.U."/>
            <person name="Montooth K."/>
            <person name="Mount S.M."/>
            <person name="Mu X."/>
            <person name="Myers E."/>
            <person name="Negre B."/>
            <person name="Newfeld S."/>
            <person name="Nielsen R."/>
            <person name="Noor M.A."/>
            <person name="O'Grady P."/>
            <person name="Pachter L."/>
            <person name="Papaceit M."/>
            <person name="Parisi M.J."/>
            <person name="Parisi M."/>
            <person name="Parts L."/>
            <person name="Pedersen J.S."/>
            <person name="Pesole G."/>
            <person name="Phillippy A.M."/>
            <person name="Ponting C.P."/>
            <person name="Pop M."/>
            <person name="Porcelli D."/>
            <person name="Powell J.R."/>
            <person name="Prohaska S."/>
            <person name="Pruitt K."/>
            <person name="Puig M."/>
            <person name="Quesneville H."/>
            <person name="Ram K.R."/>
            <person name="Rand D."/>
            <person name="Rasmussen M.D."/>
            <person name="Reed L.K."/>
            <person name="Reenan R."/>
            <person name="Reily A."/>
            <person name="Remington K.A."/>
            <person name="Rieger T.T."/>
            <person name="Ritchie M.G."/>
            <person name="Robin C."/>
            <person name="Rogers Y.H."/>
            <person name="Rohde C."/>
            <person name="Rozas J."/>
            <person name="Rubenfield M.J."/>
            <person name="Ruiz A."/>
            <person name="Russo S."/>
            <person name="Salzberg S.L."/>
            <person name="Sanchez-Gracia A."/>
            <person name="Saranga D.J."/>
            <person name="Sato H."/>
            <person name="Schaeffer S.W."/>
            <person name="Schatz M.C."/>
            <person name="Schlenke T."/>
            <person name="Schwartz R."/>
            <person name="Segarra C."/>
            <person name="Singh R.S."/>
            <person name="Sirot L."/>
            <person name="Sirota M."/>
            <person name="Sisneros N.B."/>
            <person name="Smith C.D."/>
            <person name="Smith T.F."/>
            <person name="Spieth J."/>
            <person name="Stage D.E."/>
            <person name="Stark A."/>
            <person name="Stephan W."/>
            <person name="Strausberg R.L."/>
            <person name="Strempel S."/>
            <person name="Sturgill D."/>
            <person name="Sutton G."/>
            <person name="Sutton G.G."/>
            <person name="Tao W."/>
            <person name="Teichmann S."/>
            <person name="Tobari Y.N."/>
            <person name="Tomimura Y."/>
            <person name="Tsolas J.M."/>
            <person name="Valente V.L."/>
            <person name="Venter E."/>
            <person name="Venter J.C."/>
            <person name="Vicario S."/>
            <person name="Vieira F.G."/>
            <person name="Vilella A.J."/>
            <person name="Villasante A."/>
            <person name="Walenz B."/>
            <person name="Wang J."/>
            <person name="Wasserman M."/>
            <person name="Watts T."/>
            <person name="Wilson D."/>
            <person name="Wilson R.K."/>
            <person name="Wing R.A."/>
            <person name="Wolfner M.F."/>
            <person name="Wong A."/>
            <person name="Wong G.K."/>
            <person name="Wu C.I."/>
            <person name="Wu G."/>
            <person name="Yamamoto D."/>
            <person name="Yang H.P."/>
            <person name="Yang S.P."/>
            <person name="Yorke J.A."/>
            <person name="Yoshida K."/>
            <person name="Zdobnov E."/>
            <person name="Zhang P."/>
            <person name="Zhang Y."/>
            <person name="Zimin A.V."/>
            <person name="Baldwin J."/>
            <person name="Abdouelleil A."/>
            <person name="Abdulkadir J."/>
            <person name="Abebe A."/>
            <person name="Abera B."/>
            <person name="Abreu J."/>
            <person name="Acer S.C."/>
            <person name="Aftuck L."/>
            <person name="Alexander A."/>
            <person name="An P."/>
            <person name="Anderson E."/>
            <person name="Anderson S."/>
            <person name="Arachi H."/>
            <person name="Azer M."/>
            <person name="Bachantsang P."/>
            <person name="Barry A."/>
            <person name="Bayul T."/>
            <person name="Berlin A."/>
            <person name="Bessette D."/>
            <person name="Bloom T."/>
            <person name="Blye J."/>
            <person name="Boguslavskiy L."/>
            <person name="Bonnet C."/>
            <person name="Boukhgalter B."/>
            <person name="Bourzgui I."/>
            <person name="Brown A."/>
            <person name="Cahill P."/>
            <person name="Channer S."/>
            <person name="Cheshatsang Y."/>
            <person name="Chuda L."/>
            <person name="Citroen M."/>
            <person name="Collymore A."/>
            <person name="Cooke P."/>
            <person name="Costello M."/>
            <person name="D'Aco K."/>
            <person name="Daza R."/>
            <person name="De Haan G."/>
            <person name="DeGray S."/>
            <person name="DeMaso C."/>
            <person name="Dhargay N."/>
            <person name="Dooley K."/>
            <person name="Dooley E."/>
            <person name="Doricent M."/>
            <person name="Dorje P."/>
            <person name="Dorjee K."/>
            <person name="Dupes A."/>
            <person name="Elong R."/>
            <person name="Falk J."/>
            <person name="Farina A."/>
            <person name="Faro S."/>
            <person name="Ferguson D."/>
            <person name="Fisher S."/>
            <person name="Foley C.D."/>
            <person name="Franke A."/>
            <person name="Friedrich D."/>
            <person name="Gadbois L."/>
            <person name="Gearin G."/>
            <person name="Gearin C.R."/>
            <person name="Giannoukos G."/>
            <person name="Goode T."/>
            <person name="Graham J."/>
            <person name="Grandbois E."/>
            <person name="Grewal S."/>
            <person name="Gyaltsen K."/>
            <person name="Hafez N."/>
            <person name="Hagos B."/>
            <person name="Hall J."/>
            <person name="Henson C."/>
            <person name="Hollinger A."/>
            <person name="Honan T."/>
            <person name="Huard M.D."/>
            <person name="Hughes L."/>
            <person name="Hurhula B."/>
            <person name="Husby M.E."/>
            <person name="Kamat A."/>
            <person name="Kanga B."/>
            <person name="Kashin S."/>
            <person name="Khazanovich D."/>
            <person name="Kisner P."/>
            <person name="Lance K."/>
            <person name="Lara M."/>
            <person name="Lee W."/>
            <person name="Lennon N."/>
            <person name="Letendre F."/>
            <person name="LeVine R."/>
            <person name="Lipovsky A."/>
            <person name="Liu X."/>
            <person name="Liu J."/>
            <person name="Liu S."/>
            <person name="Lokyitsang T."/>
            <person name="Lokyitsang Y."/>
            <person name="Lubonja R."/>
            <person name="Lui A."/>
            <person name="MacDonald P."/>
            <person name="Magnisalis V."/>
            <person name="Maru K."/>
            <person name="Matthews C."/>
            <person name="McCusker W."/>
            <person name="McDonough S."/>
            <person name="Mehta T."/>
            <person name="Meldrim J."/>
            <person name="Meneus L."/>
            <person name="Mihai O."/>
            <person name="Mihalev A."/>
            <person name="Mihova T."/>
            <person name="Mittelman R."/>
            <person name="Mlenga V."/>
            <person name="Montmayeur A."/>
            <person name="Mulrain L."/>
            <person name="Navidi A."/>
            <person name="Naylor J."/>
            <person name="Negash T."/>
            <person name="Nguyen T."/>
            <person name="Nguyen N."/>
            <person name="Nicol R."/>
            <person name="Norbu C."/>
            <person name="Norbu N."/>
            <person name="Novod N."/>
            <person name="O'Neill B."/>
            <person name="Osman S."/>
            <person name="Markiewicz E."/>
            <person name="Oyono O.L."/>
            <person name="Patti C."/>
            <person name="Phunkhang P."/>
            <person name="Pierre F."/>
            <person name="Priest M."/>
            <person name="Raghuraman S."/>
            <person name="Rege F."/>
            <person name="Reyes R."/>
            <person name="Rise C."/>
            <person name="Rogov P."/>
            <person name="Ross K."/>
            <person name="Ryan E."/>
            <person name="Settipalli S."/>
            <person name="Shea T."/>
            <person name="Sherpa N."/>
            <person name="Shi L."/>
            <person name="Shih D."/>
            <person name="Sparrow T."/>
            <person name="Spaulding J."/>
            <person name="Stalker J."/>
            <person name="Stange-Thomann N."/>
            <person name="Stavropoulos S."/>
            <person name="Stone C."/>
            <person name="Strader C."/>
            <person name="Tesfaye S."/>
            <person name="Thomson T."/>
            <person name="Thoulutsang Y."/>
            <person name="Thoulutsang D."/>
            <person name="Topham K."/>
            <person name="Topping I."/>
            <person name="Tsamla T."/>
            <person name="Vassiliev H."/>
            <person name="Vo A."/>
            <person name="Wangchuk T."/>
            <person name="Wangdi T."/>
            <person name="Weiand M."/>
            <person name="Wilkinson J."/>
            <person name="Wilson A."/>
            <person name="Yadav S."/>
            <person name="Young G."/>
            <person name="Yu Q."/>
            <person name="Zembek L."/>
            <person name="Zhong D."/>
            <person name="Zimmer A."/>
            <person name="Zwirko Z."/>
            <person name="Jaffe D.B."/>
            <person name="Alvarez P."/>
            <person name="Brockman W."/>
            <person name="Butler J."/>
            <person name="Chin C."/>
            <person name="Gnerre S."/>
            <person name="Grabherr M."/>
            <person name="Kleber M."/>
            <person name="Mauceli E."/>
            <person name="MacCallum I."/>
        </authorList>
    </citation>
    <scope>NUCLEOTIDE SEQUENCE [LARGE SCALE GENOMIC DNA]</scope>
    <source>
        <strain evidence="7">Tucson 15010-1051.87</strain>
    </source>
</reference>
<dbReference type="EMBL" id="CH940656">
    <property type="protein sequence ID" value="EDW58539.2"/>
    <property type="molecule type" value="Genomic_DNA"/>
</dbReference>
<feature type="chain" id="PRO_5006457763" evidence="5">
    <location>
        <begin position="24"/>
        <end position="366"/>
    </location>
</feature>
<keyword evidence="7" id="KW-1185">Reference proteome</keyword>
<organism evidence="6 7">
    <name type="scientific">Drosophila virilis</name>
    <name type="common">Fruit fly</name>
    <dbReference type="NCBI Taxonomy" id="7244"/>
    <lineage>
        <taxon>Eukaryota</taxon>
        <taxon>Metazoa</taxon>
        <taxon>Ecdysozoa</taxon>
        <taxon>Arthropoda</taxon>
        <taxon>Hexapoda</taxon>
        <taxon>Insecta</taxon>
        <taxon>Pterygota</taxon>
        <taxon>Neoptera</taxon>
        <taxon>Endopterygota</taxon>
        <taxon>Diptera</taxon>
        <taxon>Brachycera</taxon>
        <taxon>Muscomorpha</taxon>
        <taxon>Ephydroidea</taxon>
        <taxon>Drosophilidae</taxon>
        <taxon>Drosophila</taxon>
    </lineage>
</organism>
<gene>
    <name evidence="6" type="primary">Dvir\Obp83g</name>
    <name evidence="6" type="ORF">Dvir_GJ14492</name>
</gene>
<accession>B4MBR8</accession>
<dbReference type="GO" id="GO:0005615">
    <property type="term" value="C:extracellular space"/>
    <property type="evidence" value="ECO:0007669"/>
    <property type="project" value="TreeGrafter"/>
</dbReference>
<dbReference type="CDD" id="cd23992">
    <property type="entry name" value="PBP_GOBP"/>
    <property type="match status" value="1"/>
</dbReference>
<dbReference type="GO" id="GO:0007608">
    <property type="term" value="P:sensory perception of smell"/>
    <property type="evidence" value="ECO:0007669"/>
    <property type="project" value="TreeGrafter"/>
</dbReference>
<dbReference type="InterPro" id="IPR006170">
    <property type="entry name" value="PBP/GOBP"/>
</dbReference>
<evidence type="ECO:0000313" key="7">
    <source>
        <dbReference type="Proteomes" id="UP000008792"/>
    </source>
</evidence>
<evidence type="ECO:0000256" key="1">
    <source>
        <dbReference type="ARBA" id="ARBA00004613"/>
    </source>
</evidence>
<evidence type="ECO:0000313" key="6">
    <source>
        <dbReference type="EMBL" id="EDW58539.2"/>
    </source>
</evidence>
<dbReference type="SUPFAM" id="SSF47565">
    <property type="entry name" value="Insect pheromone/odorant-binding proteins"/>
    <property type="match status" value="3"/>
</dbReference>
<dbReference type="OrthoDB" id="7998175at2759"/>
<protein>
    <submittedName>
        <fullName evidence="6">Odorant-binding protein 83g</fullName>
    </submittedName>
</protein>
<comment type="similarity">
    <text evidence="2">Belongs to the PBP/GOBP family.</text>
</comment>
<dbReference type="KEGG" id="dvi:6635119"/>
<dbReference type="PANTHER" id="PTHR11857">
    <property type="entry name" value="ODORANT BINDING PROTEIN-RELATED"/>
    <property type="match status" value="1"/>
</dbReference>
<dbReference type="GO" id="GO:0005549">
    <property type="term" value="F:odorant binding"/>
    <property type="evidence" value="ECO:0007669"/>
    <property type="project" value="InterPro"/>
</dbReference>
<evidence type="ECO:0000256" key="4">
    <source>
        <dbReference type="ARBA" id="ARBA00022729"/>
    </source>
</evidence>
<dbReference type="PANTHER" id="PTHR11857:SF43">
    <property type="entry name" value="GEO07291P1-RELATED"/>
    <property type="match status" value="1"/>
</dbReference>
<dbReference type="Pfam" id="PF01395">
    <property type="entry name" value="PBP_GOBP"/>
    <property type="match status" value="1"/>
</dbReference>
<dbReference type="InParanoid" id="B4MBR8"/>
<keyword evidence="3" id="KW-0964">Secreted</keyword>
<dbReference type="AlphaFoldDB" id="B4MBR8"/>
<dbReference type="FunCoup" id="B4MBR8">
    <property type="interactions" value="22"/>
</dbReference>